<comment type="caution">
    <text evidence="3">The sequence shown here is derived from an EMBL/GenBank/DDBJ whole genome shotgun (WGS) entry which is preliminary data.</text>
</comment>
<name>A0A7W8DRG3_9BACT</name>
<dbReference type="EMBL" id="JACHIF010000010">
    <property type="protein sequence ID" value="MBB5039844.1"/>
    <property type="molecule type" value="Genomic_DNA"/>
</dbReference>
<evidence type="ECO:0000313" key="4">
    <source>
        <dbReference type="Proteomes" id="UP000534294"/>
    </source>
</evidence>
<evidence type="ECO:0000256" key="1">
    <source>
        <dbReference type="SAM" id="Phobius"/>
    </source>
</evidence>
<proteinExistence type="predicted"/>
<reference evidence="3 4" key="1">
    <citation type="submission" date="2020-08" db="EMBL/GenBank/DDBJ databases">
        <title>Genomic Encyclopedia of Type Strains, Phase IV (KMG-IV): sequencing the most valuable type-strain genomes for metagenomic binning, comparative biology and taxonomic classification.</title>
        <authorList>
            <person name="Goeker M."/>
        </authorList>
    </citation>
    <scope>NUCLEOTIDE SEQUENCE [LARGE SCALE GENOMIC DNA]</scope>
    <source>
        <strain evidence="3 4">DSM 12251</strain>
    </source>
</reference>
<feature type="transmembrane region" description="Helical" evidence="1">
    <location>
        <begin position="50"/>
        <end position="75"/>
    </location>
</feature>
<feature type="chain" id="PRO_5031020607" evidence="2">
    <location>
        <begin position="18"/>
        <end position="114"/>
    </location>
</feature>
<keyword evidence="1" id="KW-0812">Transmembrane</keyword>
<sequence>MKKMLLLLVLIPPASQAGWFDHTSDPVPEYRTKIITLENQVSAQHHTLDLWQIATGSLGIACAFLFILGTALGATTRKHYVRTRRMGHLSSLNGRQSQFMGEASGGELEAPLAA</sequence>
<keyword evidence="4" id="KW-1185">Reference proteome</keyword>
<keyword evidence="1" id="KW-0472">Membrane</keyword>
<accession>A0A7W8DRG3</accession>
<feature type="signal peptide" evidence="2">
    <location>
        <begin position="1"/>
        <end position="17"/>
    </location>
</feature>
<keyword evidence="2" id="KW-0732">Signal</keyword>
<evidence type="ECO:0000313" key="3">
    <source>
        <dbReference type="EMBL" id="MBB5039844.1"/>
    </source>
</evidence>
<dbReference type="RefSeq" id="WP_184211993.1">
    <property type="nucleotide sequence ID" value="NZ_JACHIF010000010.1"/>
</dbReference>
<organism evidence="3 4">
    <name type="scientific">Prosthecobacter dejongeii</name>
    <dbReference type="NCBI Taxonomy" id="48465"/>
    <lineage>
        <taxon>Bacteria</taxon>
        <taxon>Pseudomonadati</taxon>
        <taxon>Verrucomicrobiota</taxon>
        <taxon>Verrucomicrobiia</taxon>
        <taxon>Verrucomicrobiales</taxon>
        <taxon>Verrucomicrobiaceae</taxon>
        <taxon>Prosthecobacter</taxon>
    </lineage>
</organism>
<gene>
    <name evidence="3" type="ORF">HNQ64_004122</name>
</gene>
<evidence type="ECO:0000256" key="2">
    <source>
        <dbReference type="SAM" id="SignalP"/>
    </source>
</evidence>
<keyword evidence="1" id="KW-1133">Transmembrane helix</keyword>
<dbReference type="Proteomes" id="UP000534294">
    <property type="component" value="Unassembled WGS sequence"/>
</dbReference>
<dbReference type="AlphaFoldDB" id="A0A7W8DRG3"/>
<protein>
    <submittedName>
        <fullName evidence="3">Uncharacterized protein</fullName>
    </submittedName>
</protein>